<gene>
    <name evidence="4" type="ORF">EZS28_004260</name>
</gene>
<dbReference type="GO" id="GO:0006412">
    <property type="term" value="P:translation"/>
    <property type="evidence" value="ECO:0007669"/>
    <property type="project" value="InterPro"/>
</dbReference>
<evidence type="ECO:0000256" key="3">
    <source>
        <dbReference type="ARBA" id="ARBA00023274"/>
    </source>
</evidence>
<dbReference type="Gene3D" id="2.40.10.190">
    <property type="entry name" value="translation elongation factor selb, chain A, domain 4"/>
    <property type="match status" value="1"/>
</dbReference>
<proteinExistence type="inferred from homology"/>
<dbReference type="SUPFAM" id="SSF50447">
    <property type="entry name" value="Translation proteins"/>
    <property type="match status" value="1"/>
</dbReference>
<protein>
    <submittedName>
        <fullName evidence="4">Putative 60S ribosomal protein L33</fullName>
    </submittedName>
</protein>
<name>A0A5J4X0E2_9EUKA</name>
<dbReference type="HAMAP" id="MF_00573">
    <property type="entry name" value="Ribosomal_eL33"/>
    <property type="match status" value="1"/>
</dbReference>
<organism evidence="4 5">
    <name type="scientific">Streblomastix strix</name>
    <dbReference type="NCBI Taxonomy" id="222440"/>
    <lineage>
        <taxon>Eukaryota</taxon>
        <taxon>Metamonada</taxon>
        <taxon>Preaxostyla</taxon>
        <taxon>Oxymonadida</taxon>
        <taxon>Streblomastigidae</taxon>
        <taxon>Streblomastix</taxon>
    </lineage>
</organism>
<keyword evidence="3" id="KW-0687">Ribonucleoprotein</keyword>
<evidence type="ECO:0000313" key="5">
    <source>
        <dbReference type="Proteomes" id="UP000324800"/>
    </source>
</evidence>
<dbReference type="Proteomes" id="UP000324800">
    <property type="component" value="Unassembled WGS sequence"/>
</dbReference>
<reference evidence="4 5" key="1">
    <citation type="submission" date="2019-03" db="EMBL/GenBank/DDBJ databases">
        <title>Single cell metagenomics reveals metabolic interactions within the superorganism composed of flagellate Streblomastix strix and complex community of Bacteroidetes bacteria on its surface.</title>
        <authorList>
            <person name="Treitli S.C."/>
            <person name="Kolisko M."/>
            <person name="Husnik F."/>
            <person name="Keeling P."/>
            <person name="Hampl V."/>
        </authorList>
    </citation>
    <scope>NUCLEOTIDE SEQUENCE [LARGE SCALE GENOMIC DNA]</scope>
    <source>
        <strain evidence="4">ST1C</strain>
    </source>
</reference>
<sequence>MAHRLHLLGRILGYQRGLHTQHPNFSLVEIEGCTSKEGARYYLGKTVYYIYKVKKSKKNIKGLRSVRGKVVKVHGNSGVVRVSFKHNLPGTSFGRACRIMLYPQH</sequence>
<dbReference type="OrthoDB" id="1166329at2759"/>
<dbReference type="PANTHER" id="PTHR10902">
    <property type="entry name" value="60S RIBOSOMAL PROTEIN L35A"/>
    <property type="match status" value="1"/>
</dbReference>
<dbReference type="InterPro" id="IPR038661">
    <property type="entry name" value="Ribosomal_eL33_sf"/>
</dbReference>
<dbReference type="GO" id="GO:1990904">
    <property type="term" value="C:ribonucleoprotein complex"/>
    <property type="evidence" value="ECO:0007669"/>
    <property type="project" value="UniProtKB-KW"/>
</dbReference>
<dbReference type="GO" id="GO:0003735">
    <property type="term" value="F:structural constituent of ribosome"/>
    <property type="evidence" value="ECO:0007669"/>
    <property type="project" value="InterPro"/>
</dbReference>
<dbReference type="InterPro" id="IPR001780">
    <property type="entry name" value="Ribosomal_eL33"/>
</dbReference>
<evidence type="ECO:0000256" key="1">
    <source>
        <dbReference type="ARBA" id="ARBA00009269"/>
    </source>
</evidence>
<dbReference type="GO" id="GO:0005840">
    <property type="term" value="C:ribosome"/>
    <property type="evidence" value="ECO:0007669"/>
    <property type="project" value="UniProtKB-KW"/>
</dbReference>
<evidence type="ECO:0000313" key="4">
    <source>
        <dbReference type="EMBL" id="KAA6400216.1"/>
    </source>
</evidence>
<accession>A0A5J4X0E2</accession>
<evidence type="ECO:0000256" key="2">
    <source>
        <dbReference type="ARBA" id="ARBA00022980"/>
    </source>
</evidence>
<comment type="caution">
    <text evidence="4">The sequence shown here is derived from an EMBL/GenBank/DDBJ whole genome shotgun (WGS) entry which is preliminary data.</text>
</comment>
<dbReference type="Pfam" id="PF01247">
    <property type="entry name" value="Ribosomal_L35Ae"/>
    <property type="match status" value="1"/>
</dbReference>
<dbReference type="AlphaFoldDB" id="A0A5J4X0E2"/>
<comment type="similarity">
    <text evidence="1">Belongs to the eukaryotic ribosomal protein eL33 family.</text>
</comment>
<keyword evidence="2 4" id="KW-0689">Ribosomal protein</keyword>
<dbReference type="EMBL" id="SNRW01000599">
    <property type="protein sequence ID" value="KAA6400216.1"/>
    <property type="molecule type" value="Genomic_DNA"/>
</dbReference>
<dbReference type="InterPro" id="IPR009000">
    <property type="entry name" value="Transl_B-barrel_sf"/>
</dbReference>